<reference evidence="2" key="1">
    <citation type="journal article" date="2021" name="New Phytol.">
        <title>Evolutionary innovations through gain and loss of genes in the ectomycorrhizal Boletales.</title>
        <authorList>
            <person name="Wu G."/>
            <person name="Miyauchi S."/>
            <person name="Morin E."/>
            <person name="Kuo A."/>
            <person name="Drula E."/>
            <person name="Varga T."/>
            <person name="Kohler A."/>
            <person name="Feng B."/>
            <person name="Cao Y."/>
            <person name="Lipzen A."/>
            <person name="Daum C."/>
            <person name="Hundley H."/>
            <person name="Pangilinan J."/>
            <person name="Johnson J."/>
            <person name="Barry K."/>
            <person name="LaButti K."/>
            <person name="Ng V."/>
            <person name="Ahrendt S."/>
            <person name="Min B."/>
            <person name="Choi I.G."/>
            <person name="Park H."/>
            <person name="Plett J.M."/>
            <person name="Magnuson J."/>
            <person name="Spatafora J.W."/>
            <person name="Nagy L.G."/>
            <person name="Henrissat B."/>
            <person name="Grigoriev I.V."/>
            <person name="Yang Z.L."/>
            <person name="Xu J."/>
            <person name="Martin F.M."/>
        </authorList>
    </citation>
    <scope>NUCLEOTIDE SEQUENCE</scope>
    <source>
        <strain evidence="2">KKN 215</strain>
    </source>
</reference>
<dbReference type="PROSITE" id="PS50181">
    <property type="entry name" value="FBOX"/>
    <property type="match status" value="1"/>
</dbReference>
<evidence type="ECO:0000259" key="1">
    <source>
        <dbReference type="PROSITE" id="PS50181"/>
    </source>
</evidence>
<dbReference type="InterPro" id="IPR001810">
    <property type="entry name" value="F-box_dom"/>
</dbReference>
<protein>
    <recommendedName>
        <fullName evidence="1">F-box domain-containing protein</fullName>
    </recommendedName>
</protein>
<dbReference type="Pfam" id="PF12937">
    <property type="entry name" value="F-box-like"/>
    <property type="match status" value="1"/>
</dbReference>
<dbReference type="AlphaFoldDB" id="A0A8K0ULL6"/>
<keyword evidence="3" id="KW-1185">Reference proteome</keyword>
<dbReference type="InterPro" id="IPR036047">
    <property type="entry name" value="F-box-like_dom_sf"/>
</dbReference>
<comment type="caution">
    <text evidence="2">The sequence shown here is derived from an EMBL/GenBank/DDBJ whole genome shotgun (WGS) entry which is preliminary data.</text>
</comment>
<proteinExistence type="predicted"/>
<feature type="domain" description="F-box" evidence="1">
    <location>
        <begin position="6"/>
        <end position="52"/>
    </location>
</feature>
<name>A0A8K0ULL6_9AGAR</name>
<dbReference type="EMBL" id="JAEVFJ010000019">
    <property type="protein sequence ID" value="KAH8099607.1"/>
    <property type="molecule type" value="Genomic_DNA"/>
</dbReference>
<evidence type="ECO:0000313" key="3">
    <source>
        <dbReference type="Proteomes" id="UP000813824"/>
    </source>
</evidence>
<dbReference type="Proteomes" id="UP000813824">
    <property type="component" value="Unassembled WGS sequence"/>
</dbReference>
<dbReference type="GO" id="GO:0016567">
    <property type="term" value="P:protein ubiquitination"/>
    <property type="evidence" value="ECO:0007669"/>
    <property type="project" value="UniProtKB-UniPathway"/>
</dbReference>
<dbReference type="OrthoDB" id="722566at2759"/>
<dbReference type="SUPFAM" id="SSF81383">
    <property type="entry name" value="F-box domain"/>
    <property type="match status" value="1"/>
</dbReference>
<dbReference type="Gene3D" id="1.20.1280.50">
    <property type="match status" value="1"/>
</dbReference>
<organism evidence="2 3">
    <name type="scientific">Cristinia sonorae</name>
    <dbReference type="NCBI Taxonomy" id="1940300"/>
    <lineage>
        <taxon>Eukaryota</taxon>
        <taxon>Fungi</taxon>
        <taxon>Dikarya</taxon>
        <taxon>Basidiomycota</taxon>
        <taxon>Agaricomycotina</taxon>
        <taxon>Agaricomycetes</taxon>
        <taxon>Agaricomycetidae</taxon>
        <taxon>Agaricales</taxon>
        <taxon>Pleurotineae</taxon>
        <taxon>Stephanosporaceae</taxon>
        <taxon>Cristinia</taxon>
    </lineage>
</organism>
<dbReference type="Pfam" id="PF12014">
    <property type="entry name" value="Cyclin_D1_bind"/>
    <property type="match status" value="1"/>
</dbReference>
<gene>
    <name evidence="2" type="ORF">BXZ70DRAFT_894630</name>
</gene>
<dbReference type="UniPathway" id="UPA00143"/>
<evidence type="ECO:0000313" key="2">
    <source>
        <dbReference type="EMBL" id="KAH8099607.1"/>
    </source>
</evidence>
<sequence length="402" mass="45666">MLPESPTTITSLPFEVLLQIFTMLTPYEILNILSTSHYYRGFFLHESIWRELCSRHGVLDLASFSLHNRTFYTVYTELLHTYGHLLGLWANDSPFRGRILEFRLVNANEAGWEGIVGEVWKFPTGHPTEVRNEEMFSGVLYTNAIDEFMQLNAPHRQGFQLCQLHPDSVAAFGMLAAFPPLDPQSSLVPSMENISIFDCGDTPGVHLCHDRDRPLPCLKIRHSDALDHEHLLEKLTWLKGYQIMYMSPQPQSTRPFPPSLTIYTHEYSRAFLGHFFPLPPPFIPSNNTHPDSTSSESAFSSPRWKPQDLQGLWLAPYDADGTEVLSLVWDETAGELQGWKVTGDYNVPRGAMSWNLKLVARETFPVDNVDGWVLERLLITEELRSVSQVYTGEGYVAGPGHT</sequence>
<accession>A0A8K0ULL6</accession>